<evidence type="ECO:0000256" key="3">
    <source>
        <dbReference type="ARBA" id="ARBA00023163"/>
    </source>
</evidence>
<dbReference type="SMART" id="SM00345">
    <property type="entry name" value="HTH_GNTR"/>
    <property type="match status" value="1"/>
</dbReference>
<dbReference type="Proteomes" id="UP000294192">
    <property type="component" value="Unassembled WGS sequence"/>
</dbReference>
<dbReference type="InterPro" id="IPR036388">
    <property type="entry name" value="WH-like_DNA-bd_sf"/>
</dbReference>
<organism evidence="5 6">
    <name type="scientific">Mycoplasma marinum</name>
    <dbReference type="NCBI Taxonomy" id="1937190"/>
    <lineage>
        <taxon>Bacteria</taxon>
        <taxon>Bacillati</taxon>
        <taxon>Mycoplasmatota</taxon>
        <taxon>Mollicutes</taxon>
        <taxon>Mycoplasmataceae</taxon>
        <taxon>Mycoplasma</taxon>
    </lineage>
</organism>
<keyword evidence="1" id="KW-0805">Transcription regulation</keyword>
<dbReference type="InterPro" id="IPR036390">
    <property type="entry name" value="WH_DNA-bd_sf"/>
</dbReference>
<dbReference type="EMBL" id="PSZO01000011">
    <property type="protein sequence ID" value="TCG11196.1"/>
    <property type="molecule type" value="Genomic_DNA"/>
</dbReference>
<reference evidence="5 6" key="1">
    <citation type="submission" date="2018-02" db="EMBL/GenBank/DDBJ databases">
        <title>Mycoplasma marinum and Mycoplasma todarodis sp. nov., moderately halophilic and psychrotolerant mycoplasmas isolated from cephalopods.</title>
        <authorList>
            <person name="Viver T."/>
        </authorList>
    </citation>
    <scope>NUCLEOTIDE SEQUENCE [LARGE SCALE GENOMIC DNA]</scope>
    <source>
        <strain evidence="5 6">PE</strain>
    </source>
</reference>
<dbReference type="InterPro" id="IPR028978">
    <property type="entry name" value="Chorismate_lyase_/UTRA_dom_sf"/>
</dbReference>
<dbReference type="RefSeq" id="WP_131599144.1">
    <property type="nucleotide sequence ID" value="NZ_PSZO01000011.1"/>
</dbReference>
<dbReference type="PRINTS" id="PR00035">
    <property type="entry name" value="HTHGNTR"/>
</dbReference>
<dbReference type="GO" id="GO:0045892">
    <property type="term" value="P:negative regulation of DNA-templated transcription"/>
    <property type="evidence" value="ECO:0007669"/>
    <property type="project" value="TreeGrafter"/>
</dbReference>
<keyword evidence="3" id="KW-0804">Transcription</keyword>
<accession>A0A4R0XKL3</accession>
<evidence type="ECO:0000313" key="6">
    <source>
        <dbReference type="Proteomes" id="UP000294192"/>
    </source>
</evidence>
<keyword evidence="2" id="KW-0238">DNA-binding</keyword>
<evidence type="ECO:0000259" key="4">
    <source>
        <dbReference type="PROSITE" id="PS50949"/>
    </source>
</evidence>
<evidence type="ECO:0000256" key="2">
    <source>
        <dbReference type="ARBA" id="ARBA00023125"/>
    </source>
</evidence>
<dbReference type="GO" id="GO:0003677">
    <property type="term" value="F:DNA binding"/>
    <property type="evidence" value="ECO:0007669"/>
    <property type="project" value="UniProtKB-KW"/>
</dbReference>
<comment type="caution">
    <text evidence="5">The sequence shown here is derived from an EMBL/GenBank/DDBJ whole genome shotgun (WGS) entry which is preliminary data.</text>
</comment>
<dbReference type="Pfam" id="PF00392">
    <property type="entry name" value="GntR"/>
    <property type="match status" value="1"/>
</dbReference>
<dbReference type="InterPro" id="IPR000524">
    <property type="entry name" value="Tscrpt_reg_HTH_GntR"/>
</dbReference>
<proteinExistence type="predicted"/>
<dbReference type="Gene3D" id="1.10.10.10">
    <property type="entry name" value="Winged helix-like DNA-binding domain superfamily/Winged helix DNA-binding domain"/>
    <property type="match status" value="1"/>
</dbReference>
<dbReference type="Gene3D" id="3.40.1410.10">
    <property type="entry name" value="Chorismate lyase-like"/>
    <property type="match status" value="1"/>
</dbReference>
<dbReference type="PANTHER" id="PTHR44846:SF1">
    <property type="entry name" value="MANNOSYL-D-GLYCERATE TRANSPORT_METABOLISM SYSTEM REPRESSOR MNGR-RELATED"/>
    <property type="match status" value="1"/>
</dbReference>
<sequence>MIKDTIKHSIEEYILLKISSEKWKKGTIIPSETSLSNKFNCSRITVRSSLKTFVSLGVLMPIKGIGYKVMGVKGKLFNSISSIYETNRNKTTDFEIEKTEKVITYIKSLIQNSWGIESAKKVKVFEKLFFNDDELVVAQVSIINNEITWGINDDDLQKSLTKSLYKNGIIPNRINQKIIFDNCIFLAKYFKELGYEENQALIEFSEISNEDDWIEFSIRVIAKNKVNFQKSSVVMIK</sequence>
<dbReference type="SUPFAM" id="SSF46785">
    <property type="entry name" value="Winged helix' DNA-binding domain"/>
    <property type="match status" value="1"/>
</dbReference>
<dbReference type="AlphaFoldDB" id="A0A4R0XKL3"/>
<protein>
    <recommendedName>
        <fullName evidence="4">HTH gntR-type domain-containing protein</fullName>
    </recommendedName>
</protein>
<dbReference type="InterPro" id="IPR050679">
    <property type="entry name" value="Bact_HTH_transcr_reg"/>
</dbReference>
<name>A0A4R0XKL3_9MOLU</name>
<feature type="domain" description="HTH gntR-type" evidence="4">
    <location>
        <begin position="4"/>
        <end position="72"/>
    </location>
</feature>
<keyword evidence="6" id="KW-1185">Reference proteome</keyword>
<dbReference type="PROSITE" id="PS50949">
    <property type="entry name" value="HTH_GNTR"/>
    <property type="match status" value="1"/>
</dbReference>
<dbReference type="OrthoDB" id="397811at2"/>
<dbReference type="GO" id="GO:0003700">
    <property type="term" value="F:DNA-binding transcription factor activity"/>
    <property type="evidence" value="ECO:0007669"/>
    <property type="project" value="InterPro"/>
</dbReference>
<evidence type="ECO:0000313" key="5">
    <source>
        <dbReference type="EMBL" id="TCG11196.1"/>
    </source>
</evidence>
<evidence type="ECO:0000256" key="1">
    <source>
        <dbReference type="ARBA" id="ARBA00023015"/>
    </source>
</evidence>
<gene>
    <name evidence="5" type="ORF">C4B24_02840</name>
</gene>
<dbReference type="SUPFAM" id="SSF64288">
    <property type="entry name" value="Chorismate lyase-like"/>
    <property type="match status" value="1"/>
</dbReference>
<dbReference type="PANTHER" id="PTHR44846">
    <property type="entry name" value="MANNOSYL-D-GLYCERATE TRANSPORT/METABOLISM SYSTEM REPRESSOR MNGR-RELATED"/>
    <property type="match status" value="1"/>
</dbReference>